<evidence type="ECO:0000313" key="4">
    <source>
        <dbReference type="Proteomes" id="UP000694547"/>
    </source>
</evidence>
<accession>A0A8C8UNL8</accession>
<feature type="compositionally biased region" description="Basic and acidic residues" evidence="1">
    <location>
        <begin position="171"/>
        <end position="197"/>
    </location>
</feature>
<evidence type="ECO:0000313" key="3">
    <source>
        <dbReference type="Ensembl" id="ENSPEMP00000034352.1"/>
    </source>
</evidence>
<feature type="signal peptide" evidence="2">
    <location>
        <begin position="1"/>
        <end position="18"/>
    </location>
</feature>
<feature type="compositionally biased region" description="Basic and acidic residues" evidence="1">
    <location>
        <begin position="114"/>
        <end position="123"/>
    </location>
</feature>
<feature type="chain" id="PRO_5034931017" evidence="2">
    <location>
        <begin position="19"/>
        <end position="217"/>
    </location>
</feature>
<feature type="compositionally biased region" description="Low complexity" evidence="1">
    <location>
        <begin position="144"/>
        <end position="169"/>
    </location>
</feature>
<sequence length="217" mass="22701">PASLTALALVVVSARCSGLSVCSSPNTPAPPAPSMAPAAHISESPRRCRSARTACRPRSRLPCTGAPRGRAGTRWCGNTAWSASLGAARSHGETPTFLRGPRAGARAGRGAGRGARDAVEKGGRVWLGDAGTRLPRGRPRPPRRVVSLPTPHSPARVRVGARAAASSRSRGNKEGHTWKSCEPDGEQVGHTKWDGSEGCKPWGSTWINRPSDVISLS</sequence>
<evidence type="ECO:0000256" key="2">
    <source>
        <dbReference type="SAM" id="SignalP"/>
    </source>
</evidence>
<reference evidence="3" key="2">
    <citation type="submission" date="2025-08" db="UniProtKB">
        <authorList>
            <consortium name="Ensembl"/>
        </authorList>
    </citation>
    <scope>IDENTIFICATION</scope>
</reference>
<dbReference type="AlphaFoldDB" id="A0A8C8UNL8"/>
<evidence type="ECO:0000256" key="1">
    <source>
        <dbReference type="SAM" id="MobiDB-lite"/>
    </source>
</evidence>
<dbReference type="GeneTree" id="ENSGT00960000189475"/>
<dbReference type="Ensembl" id="ENSPEMT00000037275.1">
    <property type="protein sequence ID" value="ENSPEMP00000034352.1"/>
    <property type="gene ID" value="ENSPEMG00000026055.1"/>
</dbReference>
<keyword evidence="4" id="KW-1185">Reference proteome</keyword>
<keyword evidence="2" id="KW-0732">Signal</keyword>
<name>A0A8C8UNL8_PERMB</name>
<reference evidence="4" key="1">
    <citation type="submission" date="2018-10" db="EMBL/GenBank/DDBJ databases">
        <title>Improved assembly of the deer mouse Peromyscus maniculatus genome.</title>
        <authorList>
            <person name="Lassance J.-M."/>
            <person name="Hoekstra H.E."/>
        </authorList>
    </citation>
    <scope>NUCLEOTIDE SEQUENCE [LARGE SCALE GENOMIC DNA]</scope>
</reference>
<protein>
    <submittedName>
        <fullName evidence="3">Uncharacterized protein</fullName>
    </submittedName>
</protein>
<organism evidence="3 4">
    <name type="scientific">Peromyscus maniculatus bairdii</name>
    <name type="common">Prairie deer mouse</name>
    <dbReference type="NCBI Taxonomy" id="230844"/>
    <lineage>
        <taxon>Eukaryota</taxon>
        <taxon>Metazoa</taxon>
        <taxon>Chordata</taxon>
        <taxon>Craniata</taxon>
        <taxon>Vertebrata</taxon>
        <taxon>Euteleostomi</taxon>
        <taxon>Mammalia</taxon>
        <taxon>Eutheria</taxon>
        <taxon>Euarchontoglires</taxon>
        <taxon>Glires</taxon>
        <taxon>Rodentia</taxon>
        <taxon>Myomorpha</taxon>
        <taxon>Muroidea</taxon>
        <taxon>Cricetidae</taxon>
        <taxon>Neotominae</taxon>
        <taxon>Peromyscus</taxon>
    </lineage>
</organism>
<reference evidence="3" key="3">
    <citation type="submission" date="2025-09" db="UniProtKB">
        <authorList>
            <consortium name="Ensembl"/>
        </authorList>
    </citation>
    <scope>IDENTIFICATION</scope>
</reference>
<proteinExistence type="predicted"/>
<dbReference type="Proteomes" id="UP000694547">
    <property type="component" value="Unassembled WGS sequence"/>
</dbReference>
<feature type="region of interest" description="Disordered" evidence="1">
    <location>
        <begin position="87"/>
        <end position="217"/>
    </location>
</feature>